<sequence length="24" mass="2886">MDLYERSAYFRTGEGEKRFQVCSI</sequence>
<proteinExistence type="predicted"/>
<evidence type="ECO:0000313" key="1">
    <source>
        <dbReference type="EMBL" id="JAH33623.1"/>
    </source>
</evidence>
<dbReference type="EMBL" id="GBXM01074954">
    <property type="protein sequence ID" value="JAH33623.1"/>
    <property type="molecule type" value="Transcribed_RNA"/>
</dbReference>
<reference evidence="1" key="2">
    <citation type="journal article" date="2015" name="Fish Shellfish Immunol.">
        <title>Early steps in the European eel (Anguilla anguilla)-Vibrio vulnificus interaction in the gills: Role of the RtxA13 toxin.</title>
        <authorList>
            <person name="Callol A."/>
            <person name="Pajuelo D."/>
            <person name="Ebbesson L."/>
            <person name="Teles M."/>
            <person name="MacKenzie S."/>
            <person name="Amaro C."/>
        </authorList>
    </citation>
    <scope>NUCLEOTIDE SEQUENCE</scope>
</reference>
<protein>
    <submittedName>
        <fullName evidence="1">Uncharacterized protein</fullName>
    </submittedName>
</protein>
<reference evidence="1" key="1">
    <citation type="submission" date="2014-11" db="EMBL/GenBank/DDBJ databases">
        <authorList>
            <person name="Amaro Gonzalez C."/>
        </authorList>
    </citation>
    <scope>NUCLEOTIDE SEQUENCE</scope>
</reference>
<dbReference type="AlphaFoldDB" id="A0A0E9RZC1"/>
<organism evidence="1">
    <name type="scientific">Anguilla anguilla</name>
    <name type="common">European freshwater eel</name>
    <name type="synonym">Muraena anguilla</name>
    <dbReference type="NCBI Taxonomy" id="7936"/>
    <lineage>
        <taxon>Eukaryota</taxon>
        <taxon>Metazoa</taxon>
        <taxon>Chordata</taxon>
        <taxon>Craniata</taxon>
        <taxon>Vertebrata</taxon>
        <taxon>Euteleostomi</taxon>
        <taxon>Actinopterygii</taxon>
        <taxon>Neopterygii</taxon>
        <taxon>Teleostei</taxon>
        <taxon>Anguilliformes</taxon>
        <taxon>Anguillidae</taxon>
        <taxon>Anguilla</taxon>
    </lineage>
</organism>
<accession>A0A0E9RZC1</accession>
<name>A0A0E9RZC1_ANGAN</name>